<dbReference type="EMBL" id="CP002930">
    <property type="protein sequence ID" value="AFY00337.1"/>
    <property type="molecule type" value="Genomic_DNA"/>
</dbReference>
<dbReference type="AlphaFoldDB" id="K7ZEC4"/>
<gene>
    <name evidence="1" type="ORF">Bdt_0629</name>
</gene>
<reference evidence="1 2" key="1">
    <citation type="journal article" date="2012" name="BMC Genomics">
        <title>Genome analysis of a simultaneously predatory and prey-independent, novel Bdellovibrio bacteriovorus from the River Tiber, supports in silico predictions of both ancient and recent lateral gene transfer from diverse bacteria.</title>
        <authorList>
            <person name="Hobley L."/>
            <person name="Lerner T.R."/>
            <person name="Williams L.E."/>
            <person name="Lambert C."/>
            <person name="Till R."/>
            <person name="Milner D.S."/>
            <person name="Basford S.M."/>
            <person name="Capeness M.J."/>
            <person name="Fenton A.K."/>
            <person name="Atterbury R.J."/>
            <person name="Harris M.A."/>
            <person name="Sockett R.E."/>
        </authorList>
    </citation>
    <scope>NUCLEOTIDE SEQUENCE [LARGE SCALE GENOMIC DNA]</scope>
    <source>
        <strain evidence="1 2">Tiberius</strain>
    </source>
</reference>
<protein>
    <recommendedName>
        <fullName evidence="3">Lipoprotein</fullName>
    </recommendedName>
</protein>
<proteinExistence type="predicted"/>
<dbReference type="PATRIC" id="fig|1069642.3.peg.622"/>
<evidence type="ECO:0008006" key="3">
    <source>
        <dbReference type="Google" id="ProtNLM"/>
    </source>
</evidence>
<dbReference type="RefSeq" id="WP_015089816.1">
    <property type="nucleotide sequence ID" value="NC_019567.1"/>
</dbReference>
<organism evidence="1 2">
    <name type="scientific">Bdellovibrio bacteriovorus str. Tiberius</name>
    <dbReference type="NCBI Taxonomy" id="1069642"/>
    <lineage>
        <taxon>Bacteria</taxon>
        <taxon>Pseudomonadati</taxon>
        <taxon>Bdellovibrionota</taxon>
        <taxon>Bdellovibrionia</taxon>
        <taxon>Bdellovibrionales</taxon>
        <taxon>Pseudobdellovibrionaceae</taxon>
        <taxon>Bdellovibrio</taxon>
    </lineage>
</organism>
<accession>K7ZEC4</accession>
<dbReference type="PROSITE" id="PS51257">
    <property type="entry name" value="PROKAR_LIPOPROTEIN"/>
    <property type="match status" value="1"/>
</dbReference>
<evidence type="ECO:0000313" key="1">
    <source>
        <dbReference type="EMBL" id="AFY00337.1"/>
    </source>
</evidence>
<dbReference type="HOGENOM" id="CLU_1145452_0_0_7"/>
<dbReference type="OrthoDB" id="9826249at2"/>
<name>K7ZEC4_BDEBC</name>
<dbReference type="KEGG" id="bbat:Bdt_0629"/>
<dbReference type="Proteomes" id="UP000010074">
    <property type="component" value="Chromosome"/>
</dbReference>
<evidence type="ECO:0000313" key="2">
    <source>
        <dbReference type="Proteomes" id="UP000010074"/>
    </source>
</evidence>
<sequence length="242" mass="24728">MKLFSNGTLNHKAVIAITLTALFFGCAKKEEETPSIGTGGLTAAEVAGNRWSSCTAVSSAATFGAAVNGLSYMRGMSLMADGTYGISTLFFTGASCAMGGDHLFTVSQAGTFQTGGLLDSGATQIVYTAIGTVLTNYGGAGANETTWAGYFDTATCVGGSDLVVDTNATDTNEVTGLTCSKVSNPDFAFPEFAPLGTVFYDSIALTDSTPGSTVVTVGDMVQLWNLGQAGSYPSSATQTFSE</sequence>